<evidence type="ECO:0000313" key="1">
    <source>
        <dbReference type="EMBL" id="RKO93706.1"/>
    </source>
</evidence>
<sequence>MARFTGTGQYDTDMGVNCEHVRALLVQNRAAFSDLDQQTAVPLAGNILFILNENFAMQVRQHPPAFRVLTDPRVGPESDAASIGIAPDCTPSIEAGGRLSRPTTPRSCEYMCPRRTTFDKPRKQLLWSASPFPLRFVPLVPSSSHPLDASSPHRPLPYPLRDHGRRGQSVAPAHCLLGATATPGDCFAQGALHRLTGSSRLGPRRE</sequence>
<dbReference type="Proteomes" id="UP000269721">
    <property type="component" value="Unassembled WGS sequence"/>
</dbReference>
<dbReference type="AlphaFoldDB" id="A0A4P9WRX8"/>
<reference evidence="2" key="1">
    <citation type="journal article" date="2018" name="Nat. Microbiol.">
        <title>Leveraging single-cell genomics to expand the fungal tree of life.</title>
        <authorList>
            <person name="Ahrendt S.R."/>
            <person name="Quandt C.A."/>
            <person name="Ciobanu D."/>
            <person name="Clum A."/>
            <person name="Salamov A."/>
            <person name="Andreopoulos B."/>
            <person name="Cheng J.F."/>
            <person name="Woyke T."/>
            <person name="Pelin A."/>
            <person name="Henrissat B."/>
            <person name="Reynolds N.K."/>
            <person name="Benny G.L."/>
            <person name="Smith M.E."/>
            <person name="James T.Y."/>
            <person name="Grigoriev I.V."/>
        </authorList>
    </citation>
    <scope>NUCLEOTIDE SEQUENCE [LARGE SCALE GENOMIC DNA]</scope>
</reference>
<dbReference type="EMBL" id="KZ994142">
    <property type="protein sequence ID" value="RKO93706.1"/>
    <property type="molecule type" value="Genomic_DNA"/>
</dbReference>
<evidence type="ECO:0000313" key="2">
    <source>
        <dbReference type="Proteomes" id="UP000269721"/>
    </source>
</evidence>
<accession>A0A4P9WRX8</accession>
<protein>
    <submittedName>
        <fullName evidence="1">Uncharacterized protein</fullName>
    </submittedName>
</protein>
<gene>
    <name evidence="1" type="ORF">BDK51DRAFT_44736</name>
</gene>
<organism evidence="1 2">
    <name type="scientific">Blyttiomyces helicus</name>
    <dbReference type="NCBI Taxonomy" id="388810"/>
    <lineage>
        <taxon>Eukaryota</taxon>
        <taxon>Fungi</taxon>
        <taxon>Fungi incertae sedis</taxon>
        <taxon>Chytridiomycota</taxon>
        <taxon>Chytridiomycota incertae sedis</taxon>
        <taxon>Chytridiomycetes</taxon>
        <taxon>Chytridiomycetes incertae sedis</taxon>
        <taxon>Blyttiomyces</taxon>
    </lineage>
</organism>
<name>A0A4P9WRX8_9FUNG</name>
<keyword evidence="2" id="KW-1185">Reference proteome</keyword>
<proteinExistence type="predicted"/>